<proteinExistence type="predicted"/>
<evidence type="ECO:0000259" key="4">
    <source>
        <dbReference type="Pfam" id="PF13408"/>
    </source>
</evidence>
<feature type="non-terminal residue" evidence="5">
    <location>
        <position position="205"/>
    </location>
</feature>
<evidence type="ECO:0000259" key="3">
    <source>
        <dbReference type="Pfam" id="PF07508"/>
    </source>
</evidence>
<accession>K1V1A0</accession>
<dbReference type="PANTHER" id="PTHR30461">
    <property type="entry name" value="DNA-INVERTASE FROM LAMBDOID PROPHAGE"/>
    <property type="match status" value="1"/>
</dbReference>
<dbReference type="Pfam" id="PF07508">
    <property type="entry name" value="Recombinase"/>
    <property type="match status" value="1"/>
</dbReference>
<name>K1V1A0_9ZZZZ</name>
<dbReference type="EMBL" id="AJWY01002718">
    <property type="protein sequence ID" value="EKC77556.1"/>
    <property type="molecule type" value="Genomic_DNA"/>
</dbReference>
<keyword evidence="1" id="KW-0238">DNA-binding</keyword>
<evidence type="ECO:0000313" key="5">
    <source>
        <dbReference type="EMBL" id="EKC77556.1"/>
    </source>
</evidence>
<feature type="domain" description="Recombinase" evidence="3">
    <location>
        <begin position="2"/>
        <end position="106"/>
    </location>
</feature>
<feature type="domain" description="Recombinase zinc beta ribbon" evidence="4">
    <location>
        <begin position="119"/>
        <end position="172"/>
    </location>
</feature>
<dbReference type="Pfam" id="PF13408">
    <property type="entry name" value="Zn_ribbon_recom"/>
    <property type="match status" value="1"/>
</dbReference>
<reference evidence="5" key="1">
    <citation type="journal article" date="2013" name="Environ. Microbiol.">
        <title>Microbiota from the distal guts of lean and obese adolescents exhibit partial functional redundancy besides clear differences in community structure.</title>
        <authorList>
            <person name="Ferrer M."/>
            <person name="Ruiz A."/>
            <person name="Lanza F."/>
            <person name="Haange S.B."/>
            <person name="Oberbach A."/>
            <person name="Till H."/>
            <person name="Bargiela R."/>
            <person name="Campoy C."/>
            <person name="Segura M.T."/>
            <person name="Richter M."/>
            <person name="von Bergen M."/>
            <person name="Seifert J."/>
            <person name="Suarez A."/>
        </authorList>
    </citation>
    <scope>NUCLEOTIDE SEQUENCE</scope>
</reference>
<dbReference type="InterPro" id="IPR050639">
    <property type="entry name" value="SSR_resolvase"/>
</dbReference>
<dbReference type="InterPro" id="IPR025827">
    <property type="entry name" value="Zn_ribbon_recom_dom"/>
</dbReference>
<dbReference type="GO" id="GO:0003677">
    <property type="term" value="F:DNA binding"/>
    <property type="evidence" value="ECO:0007669"/>
    <property type="project" value="UniProtKB-KW"/>
</dbReference>
<comment type="caution">
    <text evidence="5">The sequence shown here is derived from an EMBL/GenBank/DDBJ whole genome shotgun (WGS) entry which is preliminary data.</text>
</comment>
<evidence type="ECO:0000256" key="1">
    <source>
        <dbReference type="ARBA" id="ARBA00023125"/>
    </source>
</evidence>
<gene>
    <name evidence="5" type="ORF">LEA_04119</name>
</gene>
<dbReference type="InterPro" id="IPR038109">
    <property type="entry name" value="DNA_bind_recomb_sf"/>
</dbReference>
<feature type="non-terminal residue" evidence="5">
    <location>
        <position position="1"/>
    </location>
</feature>
<dbReference type="PANTHER" id="PTHR30461:SF2">
    <property type="entry name" value="SERINE RECOMBINASE PINE-RELATED"/>
    <property type="match status" value="1"/>
</dbReference>
<sequence length="205" mass="23502">SGMNSAQIARELHSQAIPTPGEYKALKGQKYHDVSRTNGVWSNSTILRLLADERYIGTYVIGKKTVTEVGGNRMRTKDESEWIKIPNHHTPLVNKELFEKANASIKRFKIPKRKQHSYPLRGKVFCGSCKHAMHRSNETIYRCRFSYMDSSQPCYGMTIRESELESIVYEFLCKQFEVSLGIDGPNELKPVDKAAVRRAEFDNQI</sequence>
<protein>
    <submittedName>
        <fullName evidence="5">Site-specific recombinase</fullName>
    </submittedName>
</protein>
<dbReference type="GO" id="GO:0000150">
    <property type="term" value="F:DNA strand exchange activity"/>
    <property type="evidence" value="ECO:0007669"/>
    <property type="project" value="InterPro"/>
</dbReference>
<dbReference type="InterPro" id="IPR011109">
    <property type="entry name" value="DNA_bind_recombinase_dom"/>
</dbReference>
<organism evidence="5">
    <name type="scientific">human gut metagenome</name>
    <dbReference type="NCBI Taxonomy" id="408170"/>
    <lineage>
        <taxon>unclassified sequences</taxon>
        <taxon>metagenomes</taxon>
        <taxon>organismal metagenomes</taxon>
    </lineage>
</organism>
<keyword evidence="2" id="KW-0233">DNA recombination</keyword>
<dbReference type="Gene3D" id="3.90.1750.20">
    <property type="entry name" value="Putative Large Serine Recombinase, Chain B, Domain 2"/>
    <property type="match status" value="1"/>
</dbReference>
<evidence type="ECO:0000256" key="2">
    <source>
        <dbReference type="ARBA" id="ARBA00023172"/>
    </source>
</evidence>
<dbReference type="AlphaFoldDB" id="K1V1A0"/>